<evidence type="ECO:0000256" key="5">
    <source>
        <dbReference type="ARBA" id="ARBA00022729"/>
    </source>
</evidence>
<evidence type="ECO:0000256" key="10">
    <source>
        <dbReference type="SAM" id="SignalP"/>
    </source>
</evidence>
<dbReference type="OrthoDB" id="2822893at2759"/>
<keyword evidence="6" id="KW-0378">Hydrolase</keyword>
<evidence type="ECO:0000256" key="8">
    <source>
        <dbReference type="ARBA" id="ARBA00024511"/>
    </source>
</evidence>
<evidence type="ECO:0000259" key="11">
    <source>
        <dbReference type="Pfam" id="PF22244"/>
    </source>
</evidence>
<dbReference type="Pfam" id="PF22244">
    <property type="entry name" value="GCE_fung"/>
    <property type="match status" value="3"/>
</dbReference>
<organism evidence="12 13">
    <name type="scientific">Coprinellus micaceus</name>
    <name type="common">Glistening ink-cap mushroom</name>
    <name type="synonym">Coprinus micaceus</name>
    <dbReference type="NCBI Taxonomy" id="71717"/>
    <lineage>
        <taxon>Eukaryota</taxon>
        <taxon>Fungi</taxon>
        <taxon>Dikarya</taxon>
        <taxon>Basidiomycota</taxon>
        <taxon>Agaricomycotina</taxon>
        <taxon>Agaricomycetes</taxon>
        <taxon>Agaricomycetidae</taxon>
        <taxon>Agaricales</taxon>
        <taxon>Agaricineae</taxon>
        <taxon>Psathyrellaceae</taxon>
        <taxon>Coprinellus</taxon>
    </lineage>
</organism>
<sequence>MGFVKGLLTTLLLALPVFGQNCRAPDNLPNFDVARLNDPFSFTDGRRVTNPAEWYCRREELVDLFQRYELGTLPAQPDVSGSFSGNALTVRVSQGGNSISFVANITYPQTGEQGPFPAIIAVGGSSIPQPAGVALITFDNNAIASSSTRGTGAFFQLYGSGHPAGAVVAWAWAVSRIIDALIPNQAATRIDFGKLAVTGCSSNGRGALVAGALDQRIVLTIPVESGAGGAGCWRISDAISKAGVGTQTAAELAQTPLFATYFPYFANNTNTLPFDHHLLSGLVAPRGLLILDNTGLNFLGPQSVYGCSKSASKVFEALDIADRLGFSQVSHTDHCQFPGQQYPEFQAFINKFLRGNLEENTAVFKTDSPNQSGYQEVQWVDWTVPRLNGGEAPPQPPNQGPCGTLPASIPLRSLPQLPDPFTFLDTRSVRTRDDWFCRRQEIGSLFQALELGVIPPKPEYVGGSLIGTNLTVEARDNGKSVSFSAHVQLPSGNGPFPAVIALGGANIPVPAGIAVITFPTDDLAAQVDTTSRGKGIFYDLYGASHSASALAAWTWGVSRAIDVLQSIENSKIDTGRLAVTGCSRNGKGALVVGAFEQRIALTIPQESGTGGAGCWRIADSLATAGVQTQTARSIITENVWFSTLFNQYASRVNDLPIDHHLLAAMVAPRALFVIENTGFDWLGPRSVYGCMKTANKVFQALNYTDRMGFSQVGNHAHCQFPDSQRSELNAYLNKFLLGDLTTNTNILRTDSPDENGYAEGTWVNWQIPRLSNASVPPPAGNECPALAEDVDFKPNSFLPNPFVFVDNARSVSNANEWFCRREEISQLFQRHELGTIPPPPANITGSVSGPILSVYVADGGRNITFYPTITYPPGNGTGPFAAIIAVGGSSVPQPADVAIITFSAEEIAATTGNRGRGRFYDLYGGDHSASALLAQAWGVSRIIDAVQRTPSTRISPGAIGVTGCSGNGRVALIAGAFDPRISLTIPVESGTGGSGCWRIADKLGANGTVTASQLVAEGPLLSTAFTPFADSPQDLPLDHHMLAAMVAPRGLLILDNSAFPWLGPQSVYGCMRTASRVFEALGYADRMGISQVGHTDHCQFPGQQYPEFQSYVNKFLRGNQQQNTTVIKTDSPNNAGFDEDTWIDWIVPRLYTGTAPGQPPNQGRKSGIDL</sequence>
<proteinExistence type="inferred from homology"/>
<feature type="chain" id="PRO_5021218699" description="(4-O-methyl)-D-glucuronate--lignin esterase" evidence="10">
    <location>
        <begin position="20"/>
        <end position="1170"/>
    </location>
</feature>
<evidence type="ECO:0000313" key="12">
    <source>
        <dbReference type="EMBL" id="TEB27853.1"/>
    </source>
</evidence>
<feature type="domain" description="4-O-methyl-glucuronoyl methylesterase-like" evidence="11">
    <location>
        <begin position="90"/>
        <end position="318"/>
    </location>
</feature>
<feature type="domain" description="4-O-methyl-glucuronoyl methylesterase-like" evidence="11">
    <location>
        <begin position="472"/>
        <end position="701"/>
    </location>
</feature>
<keyword evidence="3" id="KW-0719">Serine esterase</keyword>
<evidence type="ECO:0000256" key="7">
    <source>
        <dbReference type="ARBA" id="ARBA00023185"/>
    </source>
</evidence>
<dbReference type="GO" id="GO:0052689">
    <property type="term" value="F:carboxylic ester hydrolase activity"/>
    <property type="evidence" value="ECO:0007669"/>
    <property type="project" value="UniProtKB-KW"/>
</dbReference>
<dbReference type="Proteomes" id="UP000298030">
    <property type="component" value="Unassembled WGS sequence"/>
</dbReference>
<keyword evidence="7" id="KW-0439">Lignin degradation</keyword>
<dbReference type="GO" id="GO:0046274">
    <property type="term" value="P:lignin catabolic process"/>
    <property type="evidence" value="ECO:0007669"/>
    <property type="project" value="UniProtKB-KW"/>
</dbReference>
<gene>
    <name evidence="12" type="ORF">FA13DRAFT_839778</name>
</gene>
<dbReference type="EC" id="3.1.1.117" evidence="9"/>
<dbReference type="EMBL" id="QPFP01000036">
    <property type="protein sequence ID" value="TEB27853.1"/>
    <property type="molecule type" value="Genomic_DNA"/>
</dbReference>
<keyword evidence="5 10" id="KW-0732">Signal</keyword>
<dbReference type="InterPro" id="IPR029058">
    <property type="entry name" value="AB_hydrolase_fold"/>
</dbReference>
<comment type="catalytic activity">
    <reaction evidence="8">
        <text>a 4-O-methyl-alpha-D-glucuronosyl ester derivative + H2O = 4-O-methyl-alpha-D-glucuronate derivative + an alcohol + H(+)</text>
        <dbReference type="Rhea" id="RHEA:67452"/>
        <dbReference type="ChEBI" id="CHEBI:15377"/>
        <dbReference type="ChEBI" id="CHEBI:15378"/>
        <dbReference type="ChEBI" id="CHEBI:30879"/>
        <dbReference type="ChEBI" id="CHEBI:171667"/>
        <dbReference type="ChEBI" id="CHEBI:171668"/>
        <dbReference type="EC" id="3.1.1.117"/>
    </reaction>
    <physiologicalReaction direction="left-to-right" evidence="8">
        <dbReference type="Rhea" id="RHEA:67453"/>
    </physiologicalReaction>
</comment>
<accession>A0A4Y7T127</accession>
<comment type="similarity">
    <text evidence="2">Belongs to the carbohydrate esterase 15 (CE15) family.</text>
</comment>
<feature type="domain" description="4-O-methyl-glucuronoyl methylesterase-like" evidence="11">
    <location>
        <begin position="854"/>
        <end position="1082"/>
    </location>
</feature>
<evidence type="ECO:0000256" key="3">
    <source>
        <dbReference type="ARBA" id="ARBA00022487"/>
    </source>
</evidence>
<comment type="caution">
    <text evidence="12">The sequence shown here is derived from an EMBL/GenBank/DDBJ whole genome shotgun (WGS) entry which is preliminary data.</text>
</comment>
<protein>
    <recommendedName>
        <fullName evidence="9">(4-O-methyl)-D-glucuronate--lignin esterase</fullName>
        <ecNumber evidence="9">3.1.1.117</ecNumber>
    </recommendedName>
</protein>
<name>A0A4Y7T127_COPMI</name>
<comment type="subcellular location">
    <subcellularLocation>
        <location evidence="1">Secreted</location>
    </subcellularLocation>
</comment>
<evidence type="ECO:0000256" key="6">
    <source>
        <dbReference type="ARBA" id="ARBA00022801"/>
    </source>
</evidence>
<dbReference type="Gene3D" id="3.40.50.1820">
    <property type="entry name" value="alpha/beta hydrolase"/>
    <property type="match status" value="3"/>
</dbReference>
<dbReference type="SUPFAM" id="SSF53474">
    <property type="entry name" value="alpha/beta-Hydrolases"/>
    <property type="match status" value="3"/>
</dbReference>
<evidence type="ECO:0000256" key="4">
    <source>
        <dbReference type="ARBA" id="ARBA00022525"/>
    </source>
</evidence>
<feature type="signal peptide" evidence="10">
    <location>
        <begin position="1"/>
        <end position="19"/>
    </location>
</feature>
<dbReference type="AlphaFoldDB" id="A0A4Y7T127"/>
<keyword evidence="4" id="KW-0964">Secreted</keyword>
<evidence type="ECO:0000256" key="9">
    <source>
        <dbReference type="ARBA" id="ARBA00026105"/>
    </source>
</evidence>
<dbReference type="GO" id="GO:0005576">
    <property type="term" value="C:extracellular region"/>
    <property type="evidence" value="ECO:0007669"/>
    <property type="project" value="UniProtKB-SubCell"/>
</dbReference>
<evidence type="ECO:0000256" key="1">
    <source>
        <dbReference type="ARBA" id="ARBA00004613"/>
    </source>
</evidence>
<keyword evidence="13" id="KW-1185">Reference proteome</keyword>
<evidence type="ECO:0000313" key="13">
    <source>
        <dbReference type="Proteomes" id="UP000298030"/>
    </source>
</evidence>
<dbReference type="InterPro" id="IPR054579">
    <property type="entry name" value="GCE-like_dom"/>
</dbReference>
<dbReference type="STRING" id="71717.A0A4Y7T127"/>
<reference evidence="12 13" key="1">
    <citation type="journal article" date="2019" name="Nat. Ecol. Evol.">
        <title>Megaphylogeny resolves global patterns of mushroom evolution.</title>
        <authorList>
            <person name="Varga T."/>
            <person name="Krizsan K."/>
            <person name="Foldi C."/>
            <person name="Dima B."/>
            <person name="Sanchez-Garcia M."/>
            <person name="Sanchez-Ramirez S."/>
            <person name="Szollosi G.J."/>
            <person name="Szarkandi J.G."/>
            <person name="Papp V."/>
            <person name="Albert L."/>
            <person name="Andreopoulos W."/>
            <person name="Angelini C."/>
            <person name="Antonin V."/>
            <person name="Barry K.W."/>
            <person name="Bougher N.L."/>
            <person name="Buchanan P."/>
            <person name="Buyck B."/>
            <person name="Bense V."/>
            <person name="Catcheside P."/>
            <person name="Chovatia M."/>
            <person name="Cooper J."/>
            <person name="Damon W."/>
            <person name="Desjardin D."/>
            <person name="Finy P."/>
            <person name="Geml J."/>
            <person name="Haridas S."/>
            <person name="Hughes K."/>
            <person name="Justo A."/>
            <person name="Karasinski D."/>
            <person name="Kautmanova I."/>
            <person name="Kiss B."/>
            <person name="Kocsube S."/>
            <person name="Kotiranta H."/>
            <person name="LaButti K.M."/>
            <person name="Lechner B.E."/>
            <person name="Liimatainen K."/>
            <person name="Lipzen A."/>
            <person name="Lukacs Z."/>
            <person name="Mihaltcheva S."/>
            <person name="Morgado L.N."/>
            <person name="Niskanen T."/>
            <person name="Noordeloos M.E."/>
            <person name="Ohm R.A."/>
            <person name="Ortiz-Santana B."/>
            <person name="Ovrebo C."/>
            <person name="Racz N."/>
            <person name="Riley R."/>
            <person name="Savchenko A."/>
            <person name="Shiryaev A."/>
            <person name="Soop K."/>
            <person name="Spirin V."/>
            <person name="Szebenyi C."/>
            <person name="Tomsovsky M."/>
            <person name="Tulloss R.E."/>
            <person name="Uehling J."/>
            <person name="Grigoriev I.V."/>
            <person name="Vagvolgyi C."/>
            <person name="Papp T."/>
            <person name="Martin F.M."/>
            <person name="Miettinen O."/>
            <person name="Hibbett D.S."/>
            <person name="Nagy L.G."/>
        </authorList>
    </citation>
    <scope>NUCLEOTIDE SEQUENCE [LARGE SCALE GENOMIC DNA]</scope>
    <source>
        <strain evidence="12 13">FP101781</strain>
    </source>
</reference>
<evidence type="ECO:0000256" key="2">
    <source>
        <dbReference type="ARBA" id="ARBA00010092"/>
    </source>
</evidence>